<feature type="compositionally biased region" description="Basic and acidic residues" evidence="1">
    <location>
        <begin position="83"/>
        <end position="108"/>
    </location>
</feature>
<feature type="compositionally biased region" description="Basic and acidic residues" evidence="1">
    <location>
        <begin position="18"/>
        <end position="27"/>
    </location>
</feature>
<evidence type="ECO:0000313" key="2">
    <source>
        <dbReference type="EMBL" id="AAR27488.1"/>
    </source>
</evidence>
<dbReference type="EMBL" id="AY380839">
    <property type="protein sequence ID" value="AAR27488.1"/>
    <property type="molecule type" value="Genomic_DNA"/>
</dbReference>
<feature type="region of interest" description="Disordered" evidence="1">
    <location>
        <begin position="83"/>
        <end position="111"/>
    </location>
</feature>
<organism evidence="2">
    <name type="scientific">Leifsonia xyli subsp. cynodontis</name>
    <name type="common">Clavibacter xyli cynodontis</name>
    <dbReference type="NCBI Taxonomy" id="31966"/>
    <lineage>
        <taxon>Bacteria</taxon>
        <taxon>Bacillati</taxon>
        <taxon>Actinomycetota</taxon>
        <taxon>Actinomycetes</taxon>
        <taxon>Micrococcales</taxon>
        <taxon>Microbacteriaceae</taxon>
        <taxon>Leifsonia</taxon>
    </lineage>
</organism>
<evidence type="ECO:0000256" key="1">
    <source>
        <dbReference type="SAM" id="MobiDB-lite"/>
    </source>
</evidence>
<sequence length="128" mass="13881">MCSALFSDTQRSPTVTRRSFDAMHRTLDAGPTGTGEGRRQAPAAVSALDQVDRPPYREELDARAVDQVDRACRTRPVSGLARRCDRAGRGSNGGERERPLRRDVDKAGDGAVCGQHADTRTACARART</sequence>
<feature type="region of interest" description="Disordered" evidence="1">
    <location>
        <begin position="1"/>
        <end position="44"/>
    </location>
</feature>
<proteinExistence type="predicted"/>
<geneLocation type="plasmid" evidence="2">
    <name>pCXC100</name>
</geneLocation>
<name>Q6EEG7_LEIXC</name>
<dbReference type="AlphaFoldDB" id="Q6EEG7"/>
<accession>Q6EEG7</accession>
<reference evidence="2" key="2">
    <citation type="journal article" date="2004" name="FEMS Microbiol. Lett.">
        <title>Characterization of the replicon of a 51-kb native plasmid from the gram-positive bacterium Leifsonia xyli subsp. cynodontis.</title>
        <authorList>
            <person name="Li T.-Y."/>
            <person name="Yin P."/>
            <person name="Zhou Y."/>
            <person name="Zhang Y."/>
            <person name="Zhang Y.-Y."/>
            <person name="Chen T.-A."/>
        </authorList>
    </citation>
    <scope>NUCLEOTIDE SEQUENCE</scope>
    <source>
        <plasmid evidence="2">pCXC100</plasmid>
    </source>
</reference>
<feature type="compositionally biased region" description="Polar residues" evidence="1">
    <location>
        <begin position="1"/>
        <end position="17"/>
    </location>
</feature>
<keyword evidence="2" id="KW-0614">Plasmid</keyword>
<protein>
    <submittedName>
        <fullName evidence="2">Uncharacterized protein</fullName>
    </submittedName>
</protein>
<reference evidence="2" key="1">
    <citation type="submission" date="2003-09" db="EMBL/GenBank/DDBJ databases">
        <authorList>
            <person name="Li T."/>
            <person name="Yin P."/>
            <person name="Zhou Y."/>
            <person name="Zhang Y."/>
        </authorList>
    </citation>
    <scope>NUCLEOTIDE SEQUENCE</scope>
    <source>
        <plasmid evidence="2">pCXC100</plasmid>
    </source>
</reference>